<evidence type="ECO:0000313" key="2">
    <source>
        <dbReference type="EMBL" id="KAG5564486.1"/>
    </source>
</evidence>
<dbReference type="Proteomes" id="UP000823749">
    <property type="component" value="Chromosome 1"/>
</dbReference>
<sequence>MLNKLDPMGFPLSYHVGIFAFSGLTAYAGFFELCKPKKGEKVFVSAASGSVGNLVGQNAKLSGCYVVGCAGSKQKVHLLLSYFPDGIDIYFDNVGAEMLEAAVANMNTFGRVAVCGVISEYTDAAKRAAPNMLEVVYKRITIRGFLAADHMNLFADFSSATADHLRNGRIHVLEDISQCVESIPAAFMGLFRVDNV</sequence>
<accession>A0AAV6LHQ0</accession>
<comment type="caution">
    <text evidence="2">The sequence shown here is derived from an EMBL/GenBank/DDBJ whole genome shotgun (WGS) entry which is preliminary data.</text>
</comment>
<dbReference type="InterPro" id="IPR045010">
    <property type="entry name" value="MDR_fam"/>
</dbReference>
<keyword evidence="1" id="KW-1133">Transmembrane helix</keyword>
<dbReference type="Gene3D" id="3.90.180.10">
    <property type="entry name" value="Medium-chain alcohol dehydrogenases, catalytic domain"/>
    <property type="match status" value="2"/>
</dbReference>
<gene>
    <name evidence="2" type="ORF">RHGRI_000611</name>
</gene>
<protein>
    <recommendedName>
        <fullName evidence="4">Alcohol dehydrogenase-like C-terminal domain-containing protein</fullName>
    </recommendedName>
</protein>
<keyword evidence="1" id="KW-0812">Transmembrane</keyword>
<dbReference type="InterPro" id="IPR036291">
    <property type="entry name" value="NAD(P)-bd_dom_sf"/>
</dbReference>
<keyword evidence="3" id="KW-1185">Reference proteome</keyword>
<name>A0AAV6LHQ0_9ERIC</name>
<dbReference type="AlphaFoldDB" id="A0AAV6LHQ0"/>
<evidence type="ECO:0008006" key="4">
    <source>
        <dbReference type="Google" id="ProtNLM"/>
    </source>
</evidence>
<organism evidence="2 3">
    <name type="scientific">Rhododendron griersonianum</name>
    <dbReference type="NCBI Taxonomy" id="479676"/>
    <lineage>
        <taxon>Eukaryota</taxon>
        <taxon>Viridiplantae</taxon>
        <taxon>Streptophyta</taxon>
        <taxon>Embryophyta</taxon>
        <taxon>Tracheophyta</taxon>
        <taxon>Spermatophyta</taxon>
        <taxon>Magnoliopsida</taxon>
        <taxon>eudicotyledons</taxon>
        <taxon>Gunneridae</taxon>
        <taxon>Pentapetalae</taxon>
        <taxon>asterids</taxon>
        <taxon>Ericales</taxon>
        <taxon>Ericaceae</taxon>
        <taxon>Ericoideae</taxon>
        <taxon>Rhodoreae</taxon>
        <taxon>Rhododendron</taxon>
    </lineage>
</organism>
<dbReference type="EMBL" id="JACTNZ010000001">
    <property type="protein sequence ID" value="KAG5564486.1"/>
    <property type="molecule type" value="Genomic_DNA"/>
</dbReference>
<dbReference type="PANTHER" id="PTHR43205:SF12">
    <property type="entry name" value="OS06G0602900 PROTEIN"/>
    <property type="match status" value="1"/>
</dbReference>
<dbReference type="SUPFAM" id="SSF51735">
    <property type="entry name" value="NAD(P)-binding Rossmann-fold domains"/>
    <property type="match status" value="1"/>
</dbReference>
<dbReference type="GO" id="GO:0016628">
    <property type="term" value="F:oxidoreductase activity, acting on the CH-CH group of donors, NAD or NADP as acceptor"/>
    <property type="evidence" value="ECO:0007669"/>
    <property type="project" value="InterPro"/>
</dbReference>
<proteinExistence type="predicted"/>
<dbReference type="Gene3D" id="3.40.50.720">
    <property type="entry name" value="NAD(P)-binding Rossmann-like Domain"/>
    <property type="match status" value="2"/>
</dbReference>
<keyword evidence="1" id="KW-0472">Membrane</keyword>
<reference evidence="2" key="1">
    <citation type="submission" date="2020-08" db="EMBL/GenBank/DDBJ databases">
        <title>Plant Genome Project.</title>
        <authorList>
            <person name="Zhang R.-G."/>
        </authorList>
    </citation>
    <scope>NUCLEOTIDE SEQUENCE</scope>
    <source>
        <strain evidence="2">WSP0</strain>
        <tissue evidence="2">Leaf</tissue>
    </source>
</reference>
<evidence type="ECO:0000313" key="3">
    <source>
        <dbReference type="Proteomes" id="UP000823749"/>
    </source>
</evidence>
<feature type="transmembrane region" description="Helical" evidence="1">
    <location>
        <begin position="12"/>
        <end position="31"/>
    </location>
</feature>
<dbReference type="PANTHER" id="PTHR43205">
    <property type="entry name" value="PROSTAGLANDIN REDUCTASE"/>
    <property type="match status" value="1"/>
</dbReference>
<evidence type="ECO:0000256" key="1">
    <source>
        <dbReference type="SAM" id="Phobius"/>
    </source>
</evidence>